<evidence type="ECO:0000313" key="1">
    <source>
        <dbReference type="EMBL" id="ATB39503.1"/>
    </source>
</evidence>
<sequence>MSEDLNGLLLGDRWAPVTSDMGFLETDVERAARALSSWQGGLWASEGVIVTARPVDGSLEQVLSALLPLSGGEKQRHLFIPTRSAWTAYVDNGYRGTDAVSAMSYLAQVLGCRGMRVGAVPHTLREDKGRYGVVALEVYGPRQTDWLNYLRTLYAMNDGGRWVFGQSGEPFPFEKLARYQARKVRDRFTLDILEEYLLHLGLSPFQEDFYLPQGAKAWLVEKTGSFFSAQKEYTLAQAREDF</sequence>
<accession>A0A250J7B3</accession>
<evidence type="ECO:0000313" key="2">
    <source>
        <dbReference type="Proteomes" id="UP000217257"/>
    </source>
</evidence>
<reference evidence="1 2" key="1">
    <citation type="submission" date="2017-06" db="EMBL/GenBank/DDBJ databases">
        <title>Sequencing and comparative analysis of myxobacterial genomes.</title>
        <authorList>
            <person name="Rupp O."/>
            <person name="Goesmann A."/>
            <person name="Sogaard-Andersen L."/>
        </authorList>
    </citation>
    <scope>NUCLEOTIDE SEQUENCE [LARGE SCALE GENOMIC DNA]</scope>
    <source>
        <strain evidence="1 2">DSM 52655</strain>
    </source>
</reference>
<name>A0A250J7B3_9BACT</name>
<proteinExistence type="predicted"/>
<organism evidence="1 2">
    <name type="scientific">Cystobacter fuscus</name>
    <dbReference type="NCBI Taxonomy" id="43"/>
    <lineage>
        <taxon>Bacteria</taxon>
        <taxon>Pseudomonadati</taxon>
        <taxon>Myxococcota</taxon>
        <taxon>Myxococcia</taxon>
        <taxon>Myxococcales</taxon>
        <taxon>Cystobacterineae</taxon>
        <taxon>Archangiaceae</taxon>
        <taxon>Cystobacter</taxon>
    </lineage>
</organism>
<dbReference type="RefSeq" id="WP_095987524.1">
    <property type="nucleotide sequence ID" value="NZ_CP022098.1"/>
</dbReference>
<dbReference type="KEGG" id="cfus:CYFUS_004947"/>
<protein>
    <submittedName>
        <fullName evidence="1">Uncharacterized protein</fullName>
    </submittedName>
</protein>
<dbReference type="EMBL" id="CP022098">
    <property type="protein sequence ID" value="ATB39503.1"/>
    <property type="molecule type" value="Genomic_DNA"/>
</dbReference>
<dbReference type="Proteomes" id="UP000217257">
    <property type="component" value="Chromosome"/>
</dbReference>
<dbReference type="AlphaFoldDB" id="A0A250J7B3"/>
<gene>
    <name evidence="1" type="ORF">CYFUS_004947</name>
</gene>